<gene>
    <name evidence="4" type="ORF">ABWT76_005096</name>
</gene>
<dbReference type="SUPFAM" id="SSF46785">
    <property type="entry name" value="Winged helix' DNA-binding domain"/>
    <property type="match status" value="1"/>
</dbReference>
<evidence type="ECO:0000259" key="2">
    <source>
        <dbReference type="Pfam" id="PF00931"/>
    </source>
</evidence>
<evidence type="ECO:0000259" key="3">
    <source>
        <dbReference type="Pfam" id="PF26355"/>
    </source>
</evidence>
<accession>A0AAU8JC15</accession>
<dbReference type="Pfam" id="PF00931">
    <property type="entry name" value="NB-ARC"/>
    <property type="match status" value="1"/>
</dbReference>
<feature type="domain" description="vWA-MoxR associated protein N-terminal HTH" evidence="3">
    <location>
        <begin position="1"/>
        <end position="84"/>
    </location>
</feature>
<dbReference type="InterPro" id="IPR036390">
    <property type="entry name" value="WH_DNA-bd_sf"/>
</dbReference>
<protein>
    <submittedName>
        <fullName evidence="4">ATP-binding protein</fullName>
    </submittedName>
</protein>
<dbReference type="SUPFAM" id="SSF52540">
    <property type="entry name" value="P-loop containing nucleoside triphosphate hydrolases"/>
    <property type="match status" value="1"/>
</dbReference>
<reference evidence="4" key="1">
    <citation type="submission" date="2024-07" db="EMBL/GenBank/DDBJ databases">
        <authorList>
            <person name="Kim Y.J."/>
            <person name="Jeong J.Y."/>
        </authorList>
    </citation>
    <scope>NUCLEOTIDE SEQUENCE</scope>
    <source>
        <strain evidence="4">GIHE-MW2</strain>
    </source>
</reference>
<sequence>MDVNEVLQFVDRLVVEHTGKHLDDVQRAVVEGTWQRQTYDEISQKCHVSKNYVTQVGSELWQLLSAALDENIKKTNFISTIERIYIASSENSNIYQIYGNNNHFSYPQALNEASPSNDRKKSNSTPQSKSPLLDLTLAPQVINFYSRDSELKTLDDWIFNQKTRLVAVLGVSGIGKTTLVKRFVDVNSTNFEVIIWKSLKYPKSLEFLTEDLLQVCQVEAKATIDDRLKQLLDLLTEKKCLIVLDDVQNIFLPGEFAGQYQPKYQDYQNFFKLITEIEHQSTLILLSQEQCAEMDCLDRELYPIKSLDLSGLNDVELLKGTGLKNEESWLNLIKLYEGNPVYLKNVAGLIKNIFDGQVADFLGENHLLITQDMPLPQLLNRLSPIEKQVILALSKFDQPVTREDLIQALDLSSMDLIQGLQSLQKRYLVRKITGEKVRFNLSPVFREYVRSCGEGSQQR</sequence>
<dbReference type="AlphaFoldDB" id="A0AAU8JC15"/>
<dbReference type="RefSeq" id="WP_354635159.1">
    <property type="nucleotide sequence ID" value="NZ_CP159837.1"/>
</dbReference>
<name>A0AAU8JC15_9CYAN</name>
<evidence type="ECO:0000313" key="4">
    <source>
        <dbReference type="EMBL" id="XCM36340.1"/>
    </source>
</evidence>
<dbReference type="PRINTS" id="PR00364">
    <property type="entry name" value="DISEASERSIST"/>
</dbReference>
<dbReference type="InterPro" id="IPR002182">
    <property type="entry name" value="NB-ARC"/>
</dbReference>
<dbReference type="GO" id="GO:0043531">
    <property type="term" value="F:ADP binding"/>
    <property type="evidence" value="ECO:0007669"/>
    <property type="project" value="InterPro"/>
</dbReference>
<feature type="domain" description="NB-ARC" evidence="2">
    <location>
        <begin position="150"/>
        <end position="248"/>
    </location>
</feature>
<keyword evidence="4" id="KW-0067">ATP-binding</keyword>
<proteinExistence type="predicted"/>
<keyword evidence="4" id="KW-0547">Nucleotide-binding</keyword>
<dbReference type="GO" id="GO:0005524">
    <property type="term" value="F:ATP binding"/>
    <property type="evidence" value="ECO:0007669"/>
    <property type="project" value="UniProtKB-KW"/>
</dbReference>
<organism evidence="4">
    <name type="scientific">Planktothricoides raciborskii GIHE-MW2</name>
    <dbReference type="NCBI Taxonomy" id="2792601"/>
    <lineage>
        <taxon>Bacteria</taxon>
        <taxon>Bacillati</taxon>
        <taxon>Cyanobacteriota</taxon>
        <taxon>Cyanophyceae</taxon>
        <taxon>Oscillatoriophycideae</taxon>
        <taxon>Oscillatoriales</taxon>
        <taxon>Oscillatoriaceae</taxon>
        <taxon>Planktothricoides</taxon>
    </lineage>
</organism>
<dbReference type="Gene3D" id="3.40.50.300">
    <property type="entry name" value="P-loop containing nucleotide triphosphate hydrolases"/>
    <property type="match status" value="1"/>
</dbReference>
<dbReference type="EMBL" id="CP159837">
    <property type="protein sequence ID" value="XCM36340.1"/>
    <property type="molecule type" value="Genomic_DNA"/>
</dbReference>
<feature type="region of interest" description="Disordered" evidence="1">
    <location>
        <begin position="108"/>
        <end position="131"/>
    </location>
</feature>
<dbReference type="InterPro" id="IPR027417">
    <property type="entry name" value="P-loop_NTPase"/>
</dbReference>
<dbReference type="Pfam" id="PF26355">
    <property type="entry name" value="HTH_VMAP-M9"/>
    <property type="match status" value="1"/>
</dbReference>
<evidence type="ECO:0000256" key="1">
    <source>
        <dbReference type="SAM" id="MobiDB-lite"/>
    </source>
</evidence>
<dbReference type="InterPro" id="IPR058651">
    <property type="entry name" value="HTH_VMAP-M9"/>
</dbReference>